<dbReference type="InterPro" id="IPR050090">
    <property type="entry name" value="Tyrosine_recombinase_XerCD"/>
</dbReference>
<evidence type="ECO:0000256" key="3">
    <source>
        <dbReference type="ARBA" id="ARBA00023172"/>
    </source>
</evidence>
<evidence type="ECO:0000256" key="2">
    <source>
        <dbReference type="ARBA" id="ARBA00023125"/>
    </source>
</evidence>
<protein>
    <submittedName>
        <fullName evidence="7">Tyrosine recombinase XerD</fullName>
    </submittedName>
</protein>
<feature type="domain" description="Tyr recombinase" evidence="5">
    <location>
        <begin position="117"/>
        <end position="293"/>
    </location>
</feature>
<name>A0A0F0LV71_9MICO</name>
<organism evidence="7 8">
    <name type="scientific">Microbacterium ginsengisoli</name>
    <dbReference type="NCBI Taxonomy" id="400772"/>
    <lineage>
        <taxon>Bacteria</taxon>
        <taxon>Bacillati</taxon>
        <taxon>Actinomycetota</taxon>
        <taxon>Actinomycetes</taxon>
        <taxon>Micrococcales</taxon>
        <taxon>Microbacteriaceae</taxon>
        <taxon>Microbacterium</taxon>
    </lineage>
</organism>
<reference evidence="7 8" key="1">
    <citation type="submission" date="2015-02" db="EMBL/GenBank/DDBJ databases">
        <title>Draft genome sequences of ten Microbacterium spp. with emphasis on heavy metal contaminated environments.</title>
        <authorList>
            <person name="Corretto E."/>
        </authorList>
    </citation>
    <scope>NUCLEOTIDE SEQUENCE [LARGE SCALE GENOMIC DNA]</scope>
    <source>
        <strain evidence="7 8">DSM 18659</strain>
    </source>
</reference>
<evidence type="ECO:0000313" key="7">
    <source>
        <dbReference type="EMBL" id="KJL37033.1"/>
    </source>
</evidence>
<dbReference type="SUPFAM" id="SSF56349">
    <property type="entry name" value="DNA breaking-rejoining enzymes"/>
    <property type="match status" value="1"/>
</dbReference>
<dbReference type="RefSeq" id="WP_048809160.1">
    <property type="nucleotide sequence ID" value="NZ_JYIY01000069.1"/>
</dbReference>
<dbReference type="InterPro" id="IPR044068">
    <property type="entry name" value="CB"/>
</dbReference>
<proteinExistence type="predicted"/>
<evidence type="ECO:0000256" key="4">
    <source>
        <dbReference type="PROSITE-ProRule" id="PRU01248"/>
    </source>
</evidence>
<dbReference type="Gene3D" id="1.10.443.10">
    <property type="entry name" value="Intergrase catalytic core"/>
    <property type="match status" value="1"/>
</dbReference>
<dbReference type="Gene3D" id="1.10.150.130">
    <property type="match status" value="1"/>
</dbReference>
<dbReference type="PROSITE" id="PS51898">
    <property type="entry name" value="TYR_RECOMBINASE"/>
    <property type="match status" value="1"/>
</dbReference>
<feature type="domain" description="Core-binding (CB)" evidence="6">
    <location>
        <begin position="14"/>
        <end position="94"/>
    </location>
</feature>
<dbReference type="CDD" id="cd00397">
    <property type="entry name" value="DNA_BRE_C"/>
    <property type="match status" value="1"/>
</dbReference>
<keyword evidence="8" id="KW-1185">Reference proteome</keyword>
<dbReference type="GO" id="GO:0015074">
    <property type="term" value="P:DNA integration"/>
    <property type="evidence" value="ECO:0007669"/>
    <property type="project" value="UniProtKB-KW"/>
</dbReference>
<dbReference type="PANTHER" id="PTHR30349">
    <property type="entry name" value="PHAGE INTEGRASE-RELATED"/>
    <property type="match status" value="1"/>
</dbReference>
<evidence type="ECO:0000259" key="6">
    <source>
        <dbReference type="PROSITE" id="PS51900"/>
    </source>
</evidence>
<dbReference type="Proteomes" id="UP000033451">
    <property type="component" value="Unassembled WGS sequence"/>
</dbReference>
<dbReference type="STRING" id="400772.RR49_01145"/>
<dbReference type="InterPro" id="IPR011010">
    <property type="entry name" value="DNA_brk_join_enz"/>
</dbReference>
<dbReference type="GO" id="GO:0006310">
    <property type="term" value="P:DNA recombination"/>
    <property type="evidence" value="ECO:0007669"/>
    <property type="project" value="UniProtKB-KW"/>
</dbReference>
<dbReference type="AlphaFoldDB" id="A0A0F0LV71"/>
<dbReference type="Pfam" id="PF02899">
    <property type="entry name" value="Phage_int_SAM_1"/>
    <property type="match status" value="1"/>
</dbReference>
<dbReference type="InterPro" id="IPR004107">
    <property type="entry name" value="Integrase_SAM-like_N"/>
</dbReference>
<dbReference type="OrthoDB" id="7476432at2"/>
<keyword evidence="1" id="KW-0229">DNA integration</keyword>
<evidence type="ECO:0000313" key="8">
    <source>
        <dbReference type="Proteomes" id="UP000033451"/>
    </source>
</evidence>
<dbReference type="Pfam" id="PF00589">
    <property type="entry name" value="Phage_integrase"/>
    <property type="match status" value="1"/>
</dbReference>
<dbReference type="InterPro" id="IPR002104">
    <property type="entry name" value="Integrase_catalytic"/>
</dbReference>
<evidence type="ECO:0000259" key="5">
    <source>
        <dbReference type="PROSITE" id="PS51898"/>
    </source>
</evidence>
<dbReference type="GO" id="GO:0003677">
    <property type="term" value="F:DNA binding"/>
    <property type="evidence" value="ECO:0007669"/>
    <property type="project" value="UniProtKB-UniRule"/>
</dbReference>
<evidence type="ECO:0000256" key="1">
    <source>
        <dbReference type="ARBA" id="ARBA00022908"/>
    </source>
</evidence>
<keyword evidence="2 4" id="KW-0238">DNA-binding</keyword>
<dbReference type="PANTHER" id="PTHR30349:SF81">
    <property type="entry name" value="TYROSINE RECOMBINASE XERC"/>
    <property type="match status" value="1"/>
</dbReference>
<dbReference type="EMBL" id="JYIY01000069">
    <property type="protein sequence ID" value="KJL37033.1"/>
    <property type="molecule type" value="Genomic_DNA"/>
</dbReference>
<accession>A0A0F0LV71</accession>
<dbReference type="InterPro" id="IPR013762">
    <property type="entry name" value="Integrase-like_cat_sf"/>
</dbReference>
<dbReference type="PROSITE" id="PS51900">
    <property type="entry name" value="CB"/>
    <property type="match status" value="1"/>
</dbReference>
<gene>
    <name evidence="7" type="primary">xerD_1</name>
    <name evidence="7" type="ORF">RR49_01145</name>
</gene>
<sequence length="301" mass="33077">MSDTIARPAAHTITPAEHARTGFLSRYTGGTAALYGLDLRIYFDWCATHGIDPLDARRHHIEAFETHLAAEKHNAPRSVRRRLQTIRGFYRLAYADEYIDRDPTVLLRMPRVHRDITRLVWLDRFQIGALLRTAAATSPAHHALVALMAIGGLRVSGACAARLENLHQSTTGEWTLTVTEKGDRPHIVDIPPVLHEIIQTTRNGRTEGPIVRKRNGDPQTRHGAYAWVRALGAKTGIPDAHPHALRRAAIATVIDSGASMETARDFAGHAETSTTELYHRRRGAAGVPGSAITAAIFSNVA</sequence>
<dbReference type="PATRIC" id="fig|400772.4.peg.1168"/>
<keyword evidence="3" id="KW-0233">DNA recombination</keyword>
<comment type="caution">
    <text evidence="7">The sequence shown here is derived from an EMBL/GenBank/DDBJ whole genome shotgun (WGS) entry which is preliminary data.</text>
</comment>
<dbReference type="InterPro" id="IPR010998">
    <property type="entry name" value="Integrase_recombinase_N"/>
</dbReference>